<comment type="caution">
    <text evidence="1">The sequence shown here is derived from an EMBL/GenBank/DDBJ whole genome shotgun (WGS) entry which is preliminary data.</text>
</comment>
<dbReference type="EMBL" id="CM023481">
    <property type="protein sequence ID" value="KAH6945390.1"/>
    <property type="molecule type" value="Genomic_DNA"/>
</dbReference>
<protein>
    <submittedName>
        <fullName evidence="1">Uncharacterized protein</fullName>
    </submittedName>
</protein>
<accession>A0ACB7TEZ5</accession>
<gene>
    <name evidence="1" type="ORF">HPB50_008176</name>
</gene>
<dbReference type="Proteomes" id="UP000821845">
    <property type="component" value="Chromosome 1"/>
</dbReference>
<evidence type="ECO:0000313" key="2">
    <source>
        <dbReference type="Proteomes" id="UP000821845"/>
    </source>
</evidence>
<proteinExistence type="predicted"/>
<organism evidence="1 2">
    <name type="scientific">Hyalomma asiaticum</name>
    <name type="common">Tick</name>
    <dbReference type="NCBI Taxonomy" id="266040"/>
    <lineage>
        <taxon>Eukaryota</taxon>
        <taxon>Metazoa</taxon>
        <taxon>Ecdysozoa</taxon>
        <taxon>Arthropoda</taxon>
        <taxon>Chelicerata</taxon>
        <taxon>Arachnida</taxon>
        <taxon>Acari</taxon>
        <taxon>Parasitiformes</taxon>
        <taxon>Ixodida</taxon>
        <taxon>Ixodoidea</taxon>
        <taxon>Ixodidae</taxon>
        <taxon>Hyalomminae</taxon>
        <taxon>Hyalomma</taxon>
    </lineage>
</organism>
<sequence length="176" mass="18692">MLGSRFLLLQNVHKVTARSGSAEGAADGLAAPVRPVRVSSSIYDEPSIADCKPAATDGHADGLRVFRALPPRVFGTGAGENVSPEEAVGACFRVSVLKPQPVRSQRRAGAVERSSGRSGVSIAEEKARPPSSPRTARGQPPLRGKGRRCWPARMRVRPARLSSGHLSGLYDSNMRS</sequence>
<evidence type="ECO:0000313" key="1">
    <source>
        <dbReference type="EMBL" id="KAH6945390.1"/>
    </source>
</evidence>
<keyword evidence="2" id="KW-1185">Reference proteome</keyword>
<reference evidence="1" key="1">
    <citation type="submission" date="2020-05" db="EMBL/GenBank/DDBJ databases">
        <title>Large-scale comparative analyses of tick genomes elucidate their genetic diversity and vector capacities.</title>
        <authorList>
            <person name="Jia N."/>
            <person name="Wang J."/>
            <person name="Shi W."/>
            <person name="Du L."/>
            <person name="Sun Y."/>
            <person name="Zhan W."/>
            <person name="Jiang J."/>
            <person name="Wang Q."/>
            <person name="Zhang B."/>
            <person name="Ji P."/>
            <person name="Sakyi L.B."/>
            <person name="Cui X."/>
            <person name="Yuan T."/>
            <person name="Jiang B."/>
            <person name="Yang W."/>
            <person name="Lam T.T.-Y."/>
            <person name="Chang Q."/>
            <person name="Ding S."/>
            <person name="Wang X."/>
            <person name="Zhu J."/>
            <person name="Ruan X."/>
            <person name="Zhao L."/>
            <person name="Wei J."/>
            <person name="Que T."/>
            <person name="Du C."/>
            <person name="Cheng J."/>
            <person name="Dai P."/>
            <person name="Han X."/>
            <person name="Huang E."/>
            <person name="Gao Y."/>
            <person name="Liu J."/>
            <person name="Shao H."/>
            <person name="Ye R."/>
            <person name="Li L."/>
            <person name="Wei W."/>
            <person name="Wang X."/>
            <person name="Wang C."/>
            <person name="Yang T."/>
            <person name="Huo Q."/>
            <person name="Li W."/>
            <person name="Guo W."/>
            <person name="Chen H."/>
            <person name="Zhou L."/>
            <person name="Ni X."/>
            <person name="Tian J."/>
            <person name="Zhou Y."/>
            <person name="Sheng Y."/>
            <person name="Liu T."/>
            <person name="Pan Y."/>
            <person name="Xia L."/>
            <person name="Li J."/>
            <person name="Zhao F."/>
            <person name="Cao W."/>
        </authorList>
    </citation>
    <scope>NUCLEOTIDE SEQUENCE</scope>
    <source>
        <strain evidence="1">Hyas-2018</strain>
    </source>
</reference>
<name>A0ACB7TEZ5_HYAAI</name>